<evidence type="ECO:0000256" key="1">
    <source>
        <dbReference type="ARBA" id="ARBA00022793"/>
    </source>
</evidence>
<dbReference type="InterPro" id="IPR003382">
    <property type="entry name" value="Flavoprotein"/>
</dbReference>
<dbReference type="InterPro" id="IPR005252">
    <property type="entry name" value="CoaBC"/>
</dbReference>
<comment type="function">
    <text evidence="3">Catalyzes two sequential steps in the biosynthesis of coenzyme A. In the first step cysteine is conjugated to 4'-phosphopantothenate to form 4-phosphopantothenoylcysteine. In the second step the latter compound is decarboxylated to form 4'-phosphopantotheine.</text>
</comment>
<comment type="catalytic activity">
    <reaction evidence="3 4">
        <text>N-[(R)-4-phosphopantothenoyl]-L-cysteine + H(+) = (R)-4'-phosphopantetheine + CO2</text>
        <dbReference type="Rhea" id="RHEA:16793"/>
        <dbReference type="ChEBI" id="CHEBI:15378"/>
        <dbReference type="ChEBI" id="CHEBI:16526"/>
        <dbReference type="ChEBI" id="CHEBI:59458"/>
        <dbReference type="ChEBI" id="CHEBI:61723"/>
        <dbReference type="EC" id="4.1.1.36"/>
    </reaction>
</comment>
<dbReference type="PANTHER" id="PTHR14359">
    <property type="entry name" value="HOMO-OLIGOMERIC FLAVIN CONTAINING CYS DECARBOXYLASE FAMILY"/>
    <property type="match status" value="1"/>
</dbReference>
<keyword evidence="5" id="KW-0175">Coiled coil</keyword>
<feature type="binding site" evidence="3">
    <location>
        <begin position="303"/>
        <end position="306"/>
    </location>
    <ligand>
        <name>CTP</name>
        <dbReference type="ChEBI" id="CHEBI:37563"/>
    </ligand>
</feature>
<dbReference type="GO" id="GO:0015937">
    <property type="term" value="P:coenzyme A biosynthetic process"/>
    <property type="evidence" value="ECO:0007669"/>
    <property type="project" value="UniProtKB-UniRule"/>
</dbReference>
<comment type="caution">
    <text evidence="3">Lacks conserved residue(s) required for the propagation of feature annotation.</text>
</comment>
<evidence type="ECO:0000259" key="7">
    <source>
        <dbReference type="Pfam" id="PF04127"/>
    </source>
</evidence>
<reference evidence="8 9" key="1">
    <citation type="submission" date="2016-07" db="EMBL/GenBank/DDBJ databases">
        <title>Genome and transcriptome analysis of iron-reducing fermentative bacteria Anoxybacter fermentans.</title>
        <authorList>
            <person name="Zeng X."/>
            <person name="Shao Z."/>
        </authorList>
    </citation>
    <scope>NUCLEOTIDE SEQUENCE [LARGE SCALE GENOMIC DNA]</scope>
    <source>
        <strain evidence="8 9">DY22613</strain>
    </source>
</reference>
<dbReference type="EC" id="6.3.2.5" evidence="3"/>
<evidence type="ECO:0000313" key="8">
    <source>
        <dbReference type="EMBL" id="AZR72973.1"/>
    </source>
</evidence>
<comment type="cofactor">
    <cofactor evidence="3">
        <name>Mg(2+)</name>
        <dbReference type="ChEBI" id="CHEBI:18420"/>
    </cofactor>
</comment>
<dbReference type="RefSeq" id="WP_127016308.1">
    <property type="nucleotide sequence ID" value="NZ_CP016379.1"/>
</dbReference>
<feature type="active site" description="Proton donor" evidence="3">
    <location>
        <position position="157"/>
    </location>
</feature>
<dbReference type="Gene3D" id="3.40.50.1950">
    <property type="entry name" value="Flavin prenyltransferase-like"/>
    <property type="match status" value="1"/>
</dbReference>
<comment type="function">
    <text evidence="4">Catalyzes two steps in the biosynthesis of coenzyme A. In the first step cysteine is conjugated to 4'-phosphopantothenate to form 4-phosphopantothenoylcysteine, in the latter compound is decarboxylated to form 4'-phosphopantotheine.</text>
</comment>
<comment type="similarity">
    <text evidence="3 4">In the N-terminal section; belongs to the HFCD (homo-oligomeric flavin containing Cys decarboxylase) superfamily.</text>
</comment>
<dbReference type="EC" id="4.1.1.36" evidence="3"/>
<keyword evidence="3 4" id="KW-0285">Flavoprotein</keyword>
<feature type="domain" description="DNA/pantothenate metabolism flavoprotein C-terminal" evidence="7">
    <location>
        <begin position="185"/>
        <end position="393"/>
    </location>
</feature>
<dbReference type="GO" id="GO:0046872">
    <property type="term" value="F:metal ion binding"/>
    <property type="evidence" value="ECO:0007669"/>
    <property type="project" value="UniProtKB-KW"/>
</dbReference>
<feature type="coiled-coil region" evidence="5">
    <location>
        <begin position="323"/>
        <end position="350"/>
    </location>
</feature>
<keyword evidence="1 3" id="KW-0210">Decarboxylase</keyword>
<protein>
    <recommendedName>
        <fullName evidence="3">Coenzyme A biosynthesis bifunctional protein CoaBC</fullName>
    </recommendedName>
    <alternativeName>
        <fullName evidence="3">DNA/pantothenate metabolism flavoprotein</fullName>
    </alternativeName>
    <alternativeName>
        <fullName evidence="3">Phosphopantothenoylcysteine synthetase/decarboxylase</fullName>
        <shortName evidence="3">PPCS-PPCDC</shortName>
    </alternativeName>
    <domain>
        <recommendedName>
            <fullName evidence="3">Phosphopantothenoylcysteine decarboxylase</fullName>
            <shortName evidence="3">PPC decarboxylase</shortName>
            <shortName evidence="3">PPC-DC</shortName>
            <ecNumber evidence="3">4.1.1.36</ecNumber>
        </recommendedName>
        <alternativeName>
            <fullName evidence="3">CoaC</fullName>
        </alternativeName>
    </domain>
    <domain>
        <recommendedName>
            <fullName evidence="3">Phosphopantothenate--cysteine ligase</fullName>
            <ecNumber evidence="3">6.3.2.5</ecNumber>
        </recommendedName>
        <alternativeName>
            <fullName evidence="3">CoaB</fullName>
        </alternativeName>
        <alternativeName>
            <fullName evidence="3">Phosphopantothenoylcysteine synthetase</fullName>
            <shortName evidence="3">PPC synthetase</shortName>
            <shortName evidence="3">PPC-S</shortName>
        </alternativeName>
    </domain>
</protein>
<dbReference type="GO" id="GO:0010181">
    <property type="term" value="F:FMN binding"/>
    <property type="evidence" value="ECO:0007669"/>
    <property type="project" value="UniProtKB-UniRule"/>
</dbReference>
<comment type="similarity">
    <text evidence="3 4">In the C-terminal section; belongs to the PPC synthetase family.</text>
</comment>
<proteinExistence type="inferred from homology"/>
<dbReference type="Pfam" id="PF04127">
    <property type="entry name" value="DFP"/>
    <property type="match status" value="1"/>
</dbReference>
<feature type="region of interest" description="Phosphopantothenate--cysteine ligase" evidence="3">
    <location>
        <begin position="189"/>
        <end position="402"/>
    </location>
</feature>
<keyword evidence="3 4" id="KW-0436">Ligase</keyword>
<comment type="pathway">
    <text evidence="3 4">Cofactor biosynthesis; coenzyme A biosynthesis; CoA from (R)-pantothenate: step 3/5.</text>
</comment>
<dbReference type="AlphaFoldDB" id="A0A3Q9HPU1"/>
<dbReference type="PANTHER" id="PTHR14359:SF6">
    <property type="entry name" value="PHOSPHOPANTOTHENOYLCYSTEINE DECARBOXYLASE"/>
    <property type="match status" value="1"/>
</dbReference>
<keyword evidence="3" id="KW-0479">Metal-binding</keyword>
<dbReference type="GO" id="GO:0071513">
    <property type="term" value="C:phosphopantothenoylcysteine decarboxylase complex"/>
    <property type="evidence" value="ECO:0007669"/>
    <property type="project" value="TreeGrafter"/>
</dbReference>
<dbReference type="GO" id="GO:0015941">
    <property type="term" value="P:pantothenate catabolic process"/>
    <property type="evidence" value="ECO:0007669"/>
    <property type="project" value="InterPro"/>
</dbReference>
<dbReference type="EMBL" id="CP016379">
    <property type="protein sequence ID" value="AZR72973.1"/>
    <property type="molecule type" value="Genomic_DNA"/>
</dbReference>
<feature type="binding site" evidence="3">
    <location>
        <position position="322"/>
    </location>
    <ligand>
        <name>CTP</name>
        <dbReference type="ChEBI" id="CHEBI:37563"/>
    </ligand>
</feature>
<evidence type="ECO:0000256" key="4">
    <source>
        <dbReference type="RuleBase" id="RU364078"/>
    </source>
</evidence>
<evidence type="ECO:0000256" key="3">
    <source>
        <dbReference type="HAMAP-Rule" id="MF_02225"/>
    </source>
</evidence>
<sequence>MLKDKTIVVGVTGGIAAFKVVSVVSSLKKMGANVRVIMTRSATEFIQPLTFRVISNNPVHVEQFEEPKVWNVEHISLADSADLFLIAPATANIIGKIANGIADDLLSTTVMAVQAPVLIVPSMNVKMYNNPIVQQNIAKLKEYGYLFMEPNEGLQACGDVGKGRLPEPDEIVARVVYELAPKDFRGKKVVVTAGGTREAIDPVRFLSNPSSGKMGYAIAEAAYLRGAEVVLVSAPTHLKASQGIRVIPVISAQQMYEAVLSEVEDADVVIKAAAVADYTPVKVAEHKIKKGEGNLTIELTRTPDILAELGKRKKVGQILVGFAAETQNLLENAKSKLERKNADLIIANDVSIKGSGFGVDTNKVTILSRNGKEILPMMSKKELAHRILDRVLNFMNDFTAKS</sequence>
<gene>
    <name evidence="3" type="primary">coaBC</name>
    <name evidence="8" type="ORF">BBF96_05935</name>
</gene>
<dbReference type="GO" id="GO:0004632">
    <property type="term" value="F:phosphopantothenate--cysteine ligase activity"/>
    <property type="evidence" value="ECO:0007669"/>
    <property type="project" value="UniProtKB-UniRule"/>
</dbReference>
<dbReference type="HAMAP" id="MF_02225">
    <property type="entry name" value="CoaBC"/>
    <property type="match status" value="1"/>
</dbReference>
<dbReference type="InterPro" id="IPR007085">
    <property type="entry name" value="DNA/pantothenate-metab_flavo_C"/>
</dbReference>
<keyword evidence="3" id="KW-0460">Magnesium</keyword>
<keyword evidence="3 4" id="KW-0288">FMN</keyword>
<dbReference type="Gene3D" id="3.40.50.10300">
    <property type="entry name" value="CoaB-like"/>
    <property type="match status" value="1"/>
</dbReference>
<dbReference type="Proteomes" id="UP000267250">
    <property type="component" value="Chromosome"/>
</dbReference>
<dbReference type="NCBIfam" id="TIGR00521">
    <property type="entry name" value="coaBC_dfp"/>
    <property type="match status" value="1"/>
</dbReference>
<feature type="region of interest" description="Phosphopantothenoylcysteine decarboxylase" evidence="3">
    <location>
        <begin position="1"/>
        <end position="188"/>
    </location>
</feature>
<evidence type="ECO:0000256" key="5">
    <source>
        <dbReference type="SAM" id="Coils"/>
    </source>
</evidence>
<feature type="binding site" evidence="3">
    <location>
        <position position="287"/>
    </location>
    <ligand>
        <name>CTP</name>
        <dbReference type="ChEBI" id="CHEBI:37563"/>
    </ligand>
</feature>
<dbReference type="Pfam" id="PF02441">
    <property type="entry name" value="Flavoprotein"/>
    <property type="match status" value="1"/>
</dbReference>
<evidence type="ECO:0000313" key="9">
    <source>
        <dbReference type="Proteomes" id="UP000267250"/>
    </source>
</evidence>
<comment type="pathway">
    <text evidence="3 4">Cofactor biosynthesis; coenzyme A biosynthesis; CoA from (R)-pantothenate: step 2/5.</text>
</comment>
<dbReference type="InterPro" id="IPR036551">
    <property type="entry name" value="Flavin_trans-like"/>
</dbReference>
<evidence type="ECO:0000259" key="6">
    <source>
        <dbReference type="Pfam" id="PF02441"/>
    </source>
</evidence>
<keyword evidence="3" id="KW-0511">Multifunctional enzyme</keyword>
<dbReference type="GO" id="GO:0004633">
    <property type="term" value="F:phosphopantothenoylcysteine decarboxylase activity"/>
    <property type="evidence" value="ECO:0007669"/>
    <property type="project" value="UniProtKB-UniRule"/>
</dbReference>
<keyword evidence="2 3" id="KW-0456">Lyase</keyword>
<keyword evidence="9" id="KW-1185">Reference proteome</keyword>
<organism evidence="8 9">
    <name type="scientific">Anoxybacter fermentans</name>
    <dbReference type="NCBI Taxonomy" id="1323375"/>
    <lineage>
        <taxon>Bacteria</taxon>
        <taxon>Bacillati</taxon>
        <taxon>Bacillota</taxon>
        <taxon>Clostridia</taxon>
        <taxon>Halanaerobiales</taxon>
        <taxon>Anoxybacter</taxon>
    </lineage>
</organism>
<dbReference type="InterPro" id="IPR035929">
    <property type="entry name" value="CoaB-like_sf"/>
</dbReference>
<feature type="binding site" evidence="3">
    <location>
        <position position="340"/>
    </location>
    <ligand>
        <name>CTP</name>
        <dbReference type="ChEBI" id="CHEBI:37563"/>
    </ligand>
</feature>
<dbReference type="SUPFAM" id="SSF52507">
    <property type="entry name" value="Homo-oligomeric flavin-containing Cys decarboxylases, HFCD"/>
    <property type="match status" value="1"/>
</dbReference>
<dbReference type="UniPathway" id="UPA00241">
    <property type="reaction ID" value="UER00353"/>
</dbReference>
<comment type="cofactor">
    <cofactor evidence="3">
        <name>FMN</name>
        <dbReference type="ChEBI" id="CHEBI:58210"/>
    </cofactor>
    <text evidence="3">Binds 1 FMN per subunit.</text>
</comment>
<name>A0A3Q9HPU1_9FIRM</name>
<comment type="catalytic activity">
    <reaction evidence="3 4">
        <text>(R)-4'-phosphopantothenate + L-cysteine + CTP = N-[(R)-4-phosphopantothenoyl]-L-cysteine + CMP + diphosphate + H(+)</text>
        <dbReference type="Rhea" id="RHEA:19397"/>
        <dbReference type="ChEBI" id="CHEBI:10986"/>
        <dbReference type="ChEBI" id="CHEBI:15378"/>
        <dbReference type="ChEBI" id="CHEBI:33019"/>
        <dbReference type="ChEBI" id="CHEBI:35235"/>
        <dbReference type="ChEBI" id="CHEBI:37563"/>
        <dbReference type="ChEBI" id="CHEBI:59458"/>
        <dbReference type="ChEBI" id="CHEBI:60377"/>
        <dbReference type="EC" id="6.3.2.5"/>
    </reaction>
</comment>
<dbReference type="SUPFAM" id="SSF102645">
    <property type="entry name" value="CoaB-like"/>
    <property type="match status" value="1"/>
</dbReference>
<dbReference type="OrthoDB" id="9802554at2"/>
<feature type="domain" description="Flavoprotein" evidence="6">
    <location>
        <begin position="5"/>
        <end position="176"/>
    </location>
</feature>
<dbReference type="KEGG" id="aft:BBF96_05935"/>
<evidence type="ECO:0000256" key="2">
    <source>
        <dbReference type="ARBA" id="ARBA00023239"/>
    </source>
</evidence>
<feature type="binding site" evidence="3">
    <location>
        <position position="336"/>
    </location>
    <ligand>
        <name>CTP</name>
        <dbReference type="ChEBI" id="CHEBI:37563"/>
    </ligand>
</feature>
<feature type="binding site" evidence="3">
    <location>
        <position position="277"/>
    </location>
    <ligand>
        <name>CTP</name>
        <dbReference type="ChEBI" id="CHEBI:37563"/>
    </ligand>
</feature>
<accession>A0A3Q9HPU1</accession>